<protein>
    <submittedName>
        <fullName evidence="1">Uncharacterized protein</fullName>
    </submittedName>
</protein>
<proteinExistence type="predicted"/>
<dbReference type="OrthoDB" id="511517at2"/>
<dbReference type="Proteomes" id="UP000269154">
    <property type="component" value="Unassembled WGS sequence"/>
</dbReference>
<reference evidence="1 2" key="1">
    <citation type="journal article" date="2018" name="ACS Chem. Biol.">
        <title>Ketoreductase domain dysfunction expands chemodiversity: malyngamide biosynthesis in the cyanobacterium Okeania hirsuta.</title>
        <authorList>
            <person name="Moss N.A."/>
            <person name="Leao T."/>
            <person name="Rankin M."/>
            <person name="McCullough T.M."/>
            <person name="Qu P."/>
            <person name="Korobeynikov A."/>
            <person name="Smith J.L."/>
            <person name="Gerwick L."/>
            <person name="Gerwick W.H."/>
        </authorList>
    </citation>
    <scope>NUCLEOTIDE SEQUENCE [LARGE SCALE GENOMIC DNA]</scope>
    <source>
        <strain evidence="1 2">PAB10Feb10-1</strain>
    </source>
</reference>
<dbReference type="AlphaFoldDB" id="A0A3N6P5U2"/>
<name>A0A3N6P5U2_9CYAN</name>
<dbReference type="EMBL" id="RCBY01000064">
    <property type="protein sequence ID" value="RQH43248.1"/>
    <property type="molecule type" value="Genomic_DNA"/>
</dbReference>
<accession>A0A3N6P5U2</accession>
<evidence type="ECO:0000313" key="1">
    <source>
        <dbReference type="EMBL" id="RQH43248.1"/>
    </source>
</evidence>
<gene>
    <name evidence="1" type="ORF">D5R40_13310</name>
</gene>
<organism evidence="1 2">
    <name type="scientific">Okeania hirsuta</name>
    <dbReference type="NCBI Taxonomy" id="1458930"/>
    <lineage>
        <taxon>Bacteria</taxon>
        <taxon>Bacillati</taxon>
        <taxon>Cyanobacteriota</taxon>
        <taxon>Cyanophyceae</taxon>
        <taxon>Oscillatoriophycideae</taxon>
        <taxon>Oscillatoriales</taxon>
        <taxon>Microcoleaceae</taxon>
        <taxon>Okeania</taxon>
    </lineage>
</organism>
<sequence length="145" mass="16349">MVNAAEQAKNFQVASKIASVVNLFKSQFADVKVDLKPWMNDPDTLELVDPDSIDIGFHLPGRSRSLESRCLLVQIRLYQDPIEAYSRVIGVEVAGYDHRGEQWKLSTVGGWHFVGNTQPTTESAAKLKYFCRQIFELFNNDDLAA</sequence>
<keyword evidence="2" id="KW-1185">Reference proteome</keyword>
<evidence type="ECO:0000313" key="2">
    <source>
        <dbReference type="Proteomes" id="UP000269154"/>
    </source>
</evidence>
<comment type="caution">
    <text evidence="1">The sequence shown here is derived from an EMBL/GenBank/DDBJ whole genome shotgun (WGS) entry which is preliminary data.</text>
</comment>
<dbReference type="RefSeq" id="WP_124145338.1">
    <property type="nucleotide sequence ID" value="NZ_CAWOKI010000080.1"/>
</dbReference>